<accession>A0A1F5LT53</accession>
<dbReference type="GeneID" id="34572847"/>
<dbReference type="InterPro" id="IPR055222">
    <property type="entry name" value="PRISE-like_Rossmann-fold"/>
</dbReference>
<reference evidence="2 3" key="1">
    <citation type="journal article" date="2016" name="Sci. Rep.">
        <title>Penicillium arizonense, a new, genome sequenced fungal species, reveals a high chemical diversity in secreted metabolites.</title>
        <authorList>
            <person name="Grijseels S."/>
            <person name="Nielsen J.C."/>
            <person name="Randelovic M."/>
            <person name="Nielsen J."/>
            <person name="Nielsen K.F."/>
            <person name="Workman M."/>
            <person name="Frisvad J.C."/>
        </authorList>
    </citation>
    <scope>NUCLEOTIDE SEQUENCE [LARGE SCALE GENOMIC DNA]</scope>
    <source>
        <strain evidence="2 3">CBS 141311</strain>
    </source>
</reference>
<dbReference type="PANTHER" id="PTHR32487">
    <property type="entry name" value="3-OXO-DELTA(4,5)-STEROID 5-BETA-REDUCTASE"/>
    <property type="match status" value="1"/>
</dbReference>
<name>A0A1F5LT53_PENAI</name>
<dbReference type="InterPro" id="IPR036291">
    <property type="entry name" value="NAD(P)-bd_dom_sf"/>
</dbReference>
<dbReference type="OrthoDB" id="1731983at2759"/>
<organism evidence="2 3">
    <name type="scientific">Penicillium arizonense</name>
    <dbReference type="NCBI Taxonomy" id="1835702"/>
    <lineage>
        <taxon>Eukaryota</taxon>
        <taxon>Fungi</taxon>
        <taxon>Dikarya</taxon>
        <taxon>Ascomycota</taxon>
        <taxon>Pezizomycotina</taxon>
        <taxon>Eurotiomycetes</taxon>
        <taxon>Eurotiomycetidae</taxon>
        <taxon>Eurotiales</taxon>
        <taxon>Aspergillaceae</taxon>
        <taxon>Penicillium</taxon>
    </lineage>
</organism>
<evidence type="ECO:0000313" key="2">
    <source>
        <dbReference type="EMBL" id="OGE56210.1"/>
    </source>
</evidence>
<comment type="caution">
    <text evidence="2">The sequence shown here is derived from an EMBL/GenBank/DDBJ whole genome shotgun (WGS) entry which is preliminary data.</text>
</comment>
<dbReference type="EMBL" id="LXJU01000003">
    <property type="protein sequence ID" value="OGE56210.1"/>
    <property type="molecule type" value="Genomic_DNA"/>
</dbReference>
<evidence type="ECO:0000259" key="1">
    <source>
        <dbReference type="Pfam" id="PF22917"/>
    </source>
</evidence>
<dbReference type="Proteomes" id="UP000177622">
    <property type="component" value="Unassembled WGS sequence"/>
</dbReference>
<dbReference type="AlphaFoldDB" id="A0A1F5LT53"/>
<dbReference type="Pfam" id="PF22917">
    <property type="entry name" value="PRISE"/>
    <property type="match status" value="1"/>
</dbReference>
<dbReference type="RefSeq" id="XP_022491638.1">
    <property type="nucleotide sequence ID" value="XM_022628113.1"/>
</dbReference>
<keyword evidence="3" id="KW-1185">Reference proteome</keyword>
<evidence type="ECO:0000313" key="3">
    <source>
        <dbReference type="Proteomes" id="UP000177622"/>
    </source>
</evidence>
<gene>
    <name evidence="2" type="ORF">PENARI_c003G01673</name>
</gene>
<dbReference type="Gene3D" id="3.40.50.720">
    <property type="entry name" value="NAD(P)-binding Rossmann-like Domain"/>
    <property type="match status" value="1"/>
</dbReference>
<proteinExistence type="predicted"/>
<dbReference type="SUPFAM" id="SSF51735">
    <property type="entry name" value="NAD(P)-binding Rossmann-fold domains"/>
    <property type="match status" value="1"/>
</dbReference>
<protein>
    <recommendedName>
        <fullName evidence="1">PRISE-like Rossmann-fold domain-containing protein</fullName>
    </recommendedName>
</protein>
<feature type="domain" description="PRISE-like Rossmann-fold" evidence="1">
    <location>
        <begin position="6"/>
        <end position="329"/>
    </location>
</feature>
<dbReference type="PANTHER" id="PTHR32487:SF4">
    <property type="entry name" value="SIRQ PROTEIN"/>
    <property type="match status" value="1"/>
</dbReference>
<dbReference type="STRING" id="1835702.A0A1F5LT53"/>
<sequence>MGSNHAIIFGASGITGWALVNQLLGPYPDAGTFSKVTAITNRPLNLSETCWPESNSQRQDLQLVSGIDLRRGDGTTLADTLKRTVKDVESVTHIYYLGMSPLEYHEVQNSSPEVFTAVGDISEEVATNRKMFKNVIDAHSLISPKLKFVTFPGGTRGYGTYSPGGTFTPPLHEEMVNDLPVDYAKTVVYTEHRKLLDAASKGKNWTWCEIGFTPNGSQYSLSLHWAQYLSLWAYNHGIGPYTPGTNKAVEVPFPGSAAGANSLFSPVSSKTMARFMIYASLHPETCGNGQLFNIADNETPCKYGEIWPHLANWFGLVGVGPTDIPQSLDNTLKVGEVPETTPSVMPGEYIAKHRDKFAECGRPNAVSGGVGVGNRQLDSVGYWLTFDRQLSLKRLRGTGFEGDIDPVQGWLESFKMFRKAGLIL</sequence>